<sequence>SVMATFEEQTECVVEALFSDLLGEDECSCRCLETDSGEPAQSAGDPPIPFDPVVIASRLRRMGDRCNLEFERVSSEAVAEVLAGKVEHALSANQPCMEKFGAAVETLSQSWCDQNPELAYERAFLGVSVKLLMHVLKKVPAMVQPIQLIKVINGNSQVRRHIEASGGWVRM</sequence>
<reference evidence="1 2" key="1">
    <citation type="submission" date="2019-09" db="EMBL/GenBank/DDBJ databases">
        <title>Bird 10,000 Genomes (B10K) Project - Family phase.</title>
        <authorList>
            <person name="Zhang G."/>
        </authorList>
    </citation>
    <scope>NUCLEOTIDE SEQUENCE [LARGE SCALE GENOMIC DNA]</scope>
    <source>
        <strain evidence="1">OUT-0055</strain>
        <tissue evidence="1">Blood</tissue>
    </source>
</reference>
<keyword evidence="2" id="KW-1185">Reference proteome</keyword>
<dbReference type="PANTHER" id="PTHR36466:SF1">
    <property type="entry name" value="BCL-2-LIKE PROTEIN 15"/>
    <property type="match status" value="1"/>
</dbReference>
<gene>
    <name evidence="1" type="primary">Bcl2l15</name>
    <name evidence="1" type="ORF">ATLROG_R06986</name>
</gene>
<dbReference type="EMBL" id="VZUJ01012744">
    <property type="protein sequence ID" value="NXV70937.1"/>
    <property type="molecule type" value="Genomic_DNA"/>
</dbReference>
<feature type="non-terminal residue" evidence="1">
    <location>
        <position position="171"/>
    </location>
</feature>
<accession>A0A7L3W475</accession>
<evidence type="ECO:0000313" key="1">
    <source>
        <dbReference type="EMBL" id="NXV70937.1"/>
    </source>
</evidence>
<name>A0A7L3W475_9GRUI</name>
<dbReference type="InterPro" id="IPR033543">
    <property type="entry name" value="BCL2L15"/>
</dbReference>
<dbReference type="GO" id="GO:0042981">
    <property type="term" value="P:regulation of apoptotic process"/>
    <property type="evidence" value="ECO:0007669"/>
    <property type="project" value="InterPro"/>
</dbReference>
<protein>
    <submittedName>
        <fullName evidence="1">B2L15 protein</fullName>
    </submittedName>
</protein>
<dbReference type="InterPro" id="IPR036834">
    <property type="entry name" value="Bcl-2-like_sf"/>
</dbReference>
<dbReference type="PANTHER" id="PTHR36466">
    <property type="entry name" value="BCL-2-LIKE PROTEIN 15"/>
    <property type="match status" value="1"/>
</dbReference>
<dbReference type="SUPFAM" id="SSF56854">
    <property type="entry name" value="Bcl-2 inhibitors of programmed cell death"/>
    <property type="match status" value="1"/>
</dbReference>
<organism evidence="1 2">
    <name type="scientific">Atlantisia rogersi</name>
    <name type="common">Inaccessible Island rail</name>
    <dbReference type="NCBI Taxonomy" id="2478892"/>
    <lineage>
        <taxon>Eukaryota</taxon>
        <taxon>Metazoa</taxon>
        <taxon>Chordata</taxon>
        <taxon>Craniata</taxon>
        <taxon>Vertebrata</taxon>
        <taxon>Euteleostomi</taxon>
        <taxon>Archelosauria</taxon>
        <taxon>Archosauria</taxon>
        <taxon>Dinosauria</taxon>
        <taxon>Saurischia</taxon>
        <taxon>Theropoda</taxon>
        <taxon>Coelurosauria</taxon>
        <taxon>Aves</taxon>
        <taxon>Neognathae</taxon>
        <taxon>Neoaves</taxon>
        <taxon>Gruiformes</taxon>
        <taxon>Rallidae</taxon>
        <taxon>Atlantisia</taxon>
    </lineage>
</organism>
<evidence type="ECO:0000313" key="2">
    <source>
        <dbReference type="Proteomes" id="UP000518911"/>
    </source>
</evidence>
<dbReference type="OrthoDB" id="9950208at2759"/>
<dbReference type="AlphaFoldDB" id="A0A7L3W475"/>
<proteinExistence type="predicted"/>
<feature type="non-terminal residue" evidence="1">
    <location>
        <position position="1"/>
    </location>
</feature>
<dbReference type="Proteomes" id="UP000518911">
    <property type="component" value="Unassembled WGS sequence"/>
</dbReference>
<comment type="caution">
    <text evidence="1">The sequence shown here is derived from an EMBL/GenBank/DDBJ whole genome shotgun (WGS) entry which is preliminary data.</text>
</comment>